<name>A0A5J4KG10_9CHLR</name>
<dbReference type="InterPro" id="IPR001046">
    <property type="entry name" value="NRAMP_fam"/>
</dbReference>
<dbReference type="AlphaFoldDB" id="A0A5J4KG10"/>
<evidence type="ECO:0000256" key="4">
    <source>
        <dbReference type="ARBA" id="ARBA00023136"/>
    </source>
</evidence>
<feature type="transmembrane region" description="Helical" evidence="5">
    <location>
        <begin position="6"/>
        <end position="23"/>
    </location>
</feature>
<dbReference type="GO" id="GO:0016020">
    <property type="term" value="C:membrane"/>
    <property type="evidence" value="ECO:0007669"/>
    <property type="project" value="UniProtKB-SubCell"/>
</dbReference>
<protein>
    <submittedName>
        <fullName evidence="6">Uncharacterized protein</fullName>
    </submittedName>
</protein>
<keyword evidence="4 5" id="KW-0472">Membrane</keyword>
<proteinExistence type="predicted"/>
<comment type="subcellular location">
    <subcellularLocation>
        <location evidence="1">Membrane</location>
        <topology evidence="1">Multi-pass membrane protein</topology>
    </subcellularLocation>
</comment>
<dbReference type="EMBL" id="BKZW01000001">
    <property type="protein sequence ID" value="GER86345.1"/>
    <property type="molecule type" value="Genomic_DNA"/>
</dbReference>
<dbReference type="GO" id="GO:0046873">
    <property type="term" value="F:metal ion transmembrane transporter activity"/>
    <property type="evidence" value="ECO:0007669"/>
    <property type="project" value="InterPro"/>
</dbReference>
<gene>
    <name evidence="6" type="ORF">KDW_05070</name>
</gene>
<accession>A0A5J4KG10</accession>
<organism evidence="6 7">
    <name type="scientific">Dictyobacter vulcani</name>
    <dbReference type="NCBI Taxonomy" id="2607529"/>
    <lineage>
        <taxon>Bacteria</taxon>
        <taxon>Bacillati</taxon>
        <taxon>Chloroflexota</taxon>
        <taxon>Ktedonobacteria</taxon>
        <taxon>Ktedonobacterales</taxon>
        <taxon>Dictyobacteraceae</taxon>
        <taxon>Dictyobacter</taxon>
    </lineage>
</organism>
<feature type="transmembrane region" description="Helical" evidence="5">
    <location>
        <begin position="35"/>
        <end position="53"/>
    </location>
</feature>
<keyword evidence="3 5" id="KW-1133">Transmembrane helix</keyword>
<sequence length="175" mass="20074">MDIFGVSPFITVPLAAVVVWFLVVRGNYKYVERILLVLCAIYLSYVGSGFLVHPGWVHVFHQPVVPPLQLNQGYLLTLVAVIGTTIAPWMQFYQQSSVADKQIPVQHLRYEQIDTLVGAFLTDFVIYPIWLTFGDALCFPNIQVFRRRECAPLMFPWKRRFSAILTHPSFGIQTR</sequence>
<comment type="caution">
    <text evidence="6">The sequence shown here is derived from an EMBL/GenBank/DDBJ whole genome shotgun (WGS) entry which is preliminary data.</text>
</comment>
<feature type="transmembrane region" description="Helical" evidence="5">
    <location>
        <begin position="73"/>
        <end position="92"/>
    </location>
</feature>
<evidence type="ECO:0000256" key="2">
    <source>
        <dbReference type="ARBA" id="ARBA00022692"/>
    </source>
</evidence>
<evidence type="ECO:0000256" key="3">
    <source>
        <dbReference type="ARBA" id="ARBA00022989"/>
    </source>
</evidence>
<keyword evidence="2 5" id="KW-0812">Transmembrane</keyword>
<dbReference type="Proteomes" id="UP000326912">
    <property type="component" value="Unassembled WGS sequence"/>
</dbReference>
<reference evidence="6 7" key="1">
    <citation type="submission" date="2019-10" db="EMBL/GenBank/DDBJ databases">
        <title>Dictyobacter vulcani sp. nov., within the class Ktedonobacteria, isolated from soil of volcanic Mt. Zao.</title>
        <authorList>
            <person name="Zheng Y."/>
            <person name="Wang C.M."/>
            <person name="Sakai Y."/>
            <person name="Abe K."/>
            <person name="Yokota A."/>
            <person name="Yabe S."/>
        </authorList>
    </citation>
    <scope>NUCLEOTIDE SEQUENCE [LARGE SCALE GENOMIC DNA]</scope>
    <source>
        <strain evidence="6 7">W12</strain>
    </source>
</reference>
<evidence type="ECO:0000256" key="5">
    <source>
        <dbReference type="SAM" id="Phobius"/>
    </source>
</evidence>
<dbReference type="Pfam" id="PF01566">
    <property type="entry name" value="Nramp"/>
    <property type="match status" value="1"/>
</dbReference>
<keyword evidence="7" id="KW-1185">Reference proteome</keyword>
<evidence type="ECO:0000313" key="7">
    <source>
        <dbReference type="Proteomes" id="UP000326912"/>
    </source>
</evidence>
<evidence type="ECO:0000256" key="1">
    <source>
        <dbReference type="ARBA" id="ARBA00004141"/>
    </source>
</evidence>
<evidence type="ECO:0000313" key="6">
    <source>
        <dbReference type="EMBL" id="GER86345.1"/>
    </source>
</evidence>